<dbReference type="AlphaFoldDB" id="A0A2W7Q2E8"/>
<evidence type="ECO:0000313" key="2">
    <source>
        <dbReference type="EMBL" id="PZX42133.1"/>
    </source>
</evidence>
<reference evidence="2 3" key="1">
    <citation type="submission" date="2018-06" db="EMBL/GenBank/DDBJ databases">
        <title>Genomic Encyclopedia of Archaeal and Bacterial Type Strains, Phase II (KMG-II): from individual species to whole genera.</title>
        <authorList>
            <person name="Goeker M."/>
        </authorList>
    </citation>
    <scope>NUCLEOTIDE SEQUENCE [LARGE SCALE GENOMIC DNA]</scope>
    <source>
        <strain evidence="2 3">DSM 13087</strain>
    </source>
</reference>
<dbReference type="Proteomes" id="UP000249364">
    <property type="component" value="Unassembled WGS sequence"/>
</dbReference>
<name>A0A2W7Q2E8_9RHOB</name>
<evidence type="ECO:0000313" key="3">
    <source>
        <dbReference type="Proteomes" id="UP000249364"/>
    </source>
</evidence>
<keyword evidence="3" id="KW-1185">Reference proteome</keyword>
<dbReference type="EMBL" id="QKZQ01000009">
    <property type="protein sequence ID" value="PZX42133.1"/>
    <property type="molecule type" value="Genomic_DNA"/>
</dbReference>
<dbReference type="STRING" id="121821.GCA_001870675_00527"/>
<accession>A0A2W7Q2E8</accession>
<evidence type="ECO:0000256" key="1">
    <source>
        <dbReference type="SAM" id="SignalP"/>
    </source>
</evidence>
<organism evidence="2 3">
    <name type="scientific">Roseinatronobacter thiooxidans</name>
    <dbReference type="NCBI Taxonomy" id="121821"/>
    <lineage>
        <taxon>Bacteria</taxon>
        <taxon>Pseudomonadati</taxon>
        <taxon>Pseudomonadota</taxon>
        <taxon>Alphaproteobacteria</taxon>
        <taxon>Rhodobacterales</taxon>
        <taxon>Paracoccaceae</taxon>
        <taxon>Roseinatronobacter</taxon>
    </lineage>
</organism>
<feature type="signal peptide" evidence="1">
    <location>
        <begin position="1"/>
        <end position="23"/>
    </location>
</feature>
<gene>
    <name evidence="2" type="ORF">LY56_02122</name>
</gene>
<protein>
    <submittedName>
        <fullName evidence="2">Uncharacterized protein</fullName>
    </submittedName>
</protein>
<feature type="chain" id="PRO_5015883321" evidence="1">
    <location>
        <begin position="24"/>
        <end position="349"/>
    </location>
</feature>
<comment type="caution">
    <text evidence="2">The sequence shown here is derived from an EMBL/GenBank/DDBJ whole genome shotgun (WGS) entry which is preliminary data.</text>
</comment>
<sequence>MEKKMIIRGVAVLCAGISTSIIAVQQLSGGATSLAGGELAQQMPPSQVLGASLVGSGAKLQFTNTANAPDMADHTQAAAPATLDKTTGPELASLALDAALHSASATAPEVEDAAQQGDTCAPVLHAAAMVDALIELVLDAPCHPDTRLVVSHNDLAFSAFTDSDGGYTAFIPALSADAKIDVFLSDDIFLQSSVEIPDAEDHQRVALQWDGTARFALHAYHNGAAYGENGHIHAQKPFDPNLDDSFLISLGELRGPEPMIAEIYSVPTARAGQSRVEVELHYTEHHCGQDFSAFLSDNSQVQNIHMKEISIAAPECPAEAGMVVMPLDFASRHAFRLQILSEMLGAMQE</sequence>
<keyword evidence="1" id="KW-0732">Signal</keyword>
<proteinExistence type="predicted"/>